<comment type="caution">
    <text evidence="9">The sequence shown here is derived from an EMBL/GenBank/DDBJ whole genome shotgun (WGS) entry which is preliminary data.</text>
</comment>
<dbReference type="Pfam" id="PF25601">
    <property type="entry name" value="AAA_lid_14"/>
    <property type="match status" value="1"/>
</dbReference>
<evidence type="ECO:0000313" key="9">
    <source>
        <dbReference type="EMBL" id="MCE8052536.1"/>
    </source>
</evidence>
<dbReference type="InterPro" id="IPR058031">
    <property type="entry name" value="AAA_lid_NorR"/>
</dbReference>
<evidence type="ECO:0000256" key="3">
    <source>
        <dbReference type="ARBA" id="ARBA00023015"/>
    </source>
</evidence>
<keyword evidence="6" id="KW-0597">Phosphoprotein</keyword>
<protein>
    <submittedName>
        <fullName evidence="9">Sigma-54-dependent Fis family transcriptional regulator</fullName>
    </submittedName>
</protein>
<dbReference type="InterPro" id="IPR003593">
    <property type="entry name" value="AAA+_ATPase"/>
</dbReference>
<dbReference type="Pfam" id="PF02954">
    <property type="entry name" value="HTH_8"/>
    <property type="match status" value="1"/>
</dbReference>
<feature type="domain" description="Response regulatory" evidence="8">
    <location>
        <begin position="15"/>
        <end position="131"/>
    </location>
</feature>
<dbReference type="SUPFAM" id="SSF52540">
    <property type="entry name" value="P-loop containing nucleoside triphosphate hydrolases"/>
    <property type="match status" value="1"/>
</dbReference>
<dbReference type="PANTHER" id="PTHR32071">
    <property type="entry name" value="TRANSCRIPTIONAL REGULATORY PROTEIN"/>
    <property type="match status" value="1"/>
</dbReference>
<evidence type="ECO:0000256" key="1">
    <source>
        <dbReference type="ARBA" id="ARBA00022741"/>
    </source>
</evidence>
<dbReference type="SMART" id="SM00448">
    <property type="entry name" value="REC"/>
    <property type="match status" value="1"/>
</dbReference>
<dbReference type="PROSITE" id="PS50045">
    <property type="entry name" value="SIGMA54_INTERACT_4"/>
    <property type="match status" value="1"/>
</dbReference>
<dbReference type="Proteomes" id="UP001320178">
    <property type="component" value="Unassembled WGS sequence"/>
</dbReference>
<dbReference type="InterPro" id="IPR002197">
    <property type="entry name" value="HTH_Fis"/>
</dbReference>
<dbReference type="CDD" id="cd00009">
    <property type="entry name" value="AAA"/>
    <property type="match status" value="1"/>
</dbReference>
<evidence type="ECO:0000256" key="2">
    <source>
        <dbReference type="ARBA" id="ARBA00022840"/>
    </source>
</evidence>
<dbReference type="InterPro" id="IPR001789">
    <property type="entry name" value="Sig_transdc_resp-reg_receiver"/>
</dbReference>
<dbReference type="InterPro" id="IPR025662">
    <property type="entry name" value="Sigma_54_int_dom_ATP-bd_1"/>
</dbReference>
<dbReference type="PROSITE" id="PS50110">
    <property type="entry name" value="RESPONSE_REGULATORY"/>
    <property type="match status" value="1"/>
</dbReference>
<dbReference type="Gene3D" id="1.10.8.60">
    <property type="match status" value="1"/>
</dbReference>
<dbReference type="InterPro" id="IPR027417">
    <property type="entry name" value="P-loop_NTPase"/>
</dbReference>
<dbReference type="SUPFAM" id="SSF46689">
    <property type="entry name" value="Homeodomain-like"/>
    <property type="match status" value="1"/>
</dbReference>
<dbReference type="InterPro" id="IPR009057">
    <property type="entry name" value="Homeodomain-like_sf"/>
</dbReference>
<evidence type="ECO:0000313" key="10">
    <source>
        <dbReference type="Proteomes" id="UP001320178"/>
    </source>
</evidence>
<dbReference type="PROSITE" id="PS00675">
    <property type="entry name" value="SIGMA54_INTERACT_1"/>
    <property type="match status" value="1"/>
</dbReference>
<evidence type="ECO:0000256" key="4">
    <source>
        <dbReference type="ARBA" id="ARBA00023125"/>
    </source>
</evidence>
<reference evidence="9" key="1">
    <citation type="submission" date="2020-05" db="EMBL/GenBank/DDBJ databases">
        <authorList>
            <person name="Wang L."/>
            <person name="Shao Z."/>
        </authorList>
    </citation>
    <scope>NUCLEOTIDE SEQUENCE</scope>
    <source>
        <strain evidence="9">MCCC 1A05776</strain>
    </source>
</reference>
<evidence type="ECO:0000259" key="8">
    <source>
        <dbReference type="PROSITE" id="PS50110"/>
    </source>
</evidence>
<reference evidence="9" key="2">
    <citation type="journal article" date="2021" name="Front. Microbiol.">
        <title>Aerobic Denitrification and Heterotrophic Sulfur Oxidation in the Genus Halomonas Revealed by Six Novel Species Characterizations and Genome-Based Analysis.</title>
        <authorList>
            <person name="Wang L."/>
            <person name="Shao Z."/>
        </authorList>
    </citation>
    <scope>NUCLEOTIDE SEQUENCE</scope>
    <source>
        <strain evidence="9">MCCC 1A05776</strain>
    </source>
</reference>
<sequence>MSTPLTTPPLYPAFGVLLVDDEPSFLRSLSIALERSGGINHIHRCQDSREVMDILARENIGLVTLDLTMPHLSGEELLARIVEEYPDIGVIVISGLNQVETAVNCIKLGAFDYFVKTDEESRLIEGIRRAIRLQELSQENQALRRRVLCDTLERPEAFAHIVTADKAMRAVFQYLESVALTRQPILITGESGVGKELIARAVHSLSGCSGPLVCVNVAGLDDNVFADTLFGHQRGAFTGADQPRAGMIEQAAGGTLLLDEIGDLSPASQVKLLRLLQEGEYYPLGSDRPKRLQARVLVATHHDLAEKQRTGAFRKDLYYRLRTHQVHIPPLRQRKQDIPLLLDHFLTEAAEELGKRKPSHPPELEILLGEYAFPGNVRELRAMVYDAMSLHRSHTLSMESFKRAIGQPGAVVPTHQPSPGPMFAADEPLPTLEAVAEALVEEALRRAEGNQSIASRWLGISQPALSKRLKKRRTEGS</sequence>
<dbReference type="InterPro" id="IPR011006">
    <property type="entry name" value="CheY-like_superfamily"/>
</dbReference>
<dbReference type="Pfam" id="PF00158">
    <property type="entry name" value="Sigma54_activat"/>
    <property type="match status" value="1"/>
</dbReference>
<dbReference type="SMART" id="SM00382">
    <property type="entry name" value="AAA"/>
    <property type="match status" value="1"/>
</dbReference>
<proteinExistence type="predicted"/>
<dbReference type="FunFam" id="3.40.50.300:FF:000006">
    <property type="entry name" value="DNA-binding transcriptional regulator NtrC"/>
    <property type="match status" value="1"/>
</dbReference>
<dbReference type="PROSITE" id="PS00676">
    <property type="entry name" value="SIGMA54_INTERACT_2"/>
    <property type="match status" value="1"/>
</dbReference>
<keyword evidence="5" id="KW-0804">Transcription</keyword>
<dbReference type="GO" id="GO:0000160">
    <property type="term" value="P:phosphorelay signal transduction system"/>
    <property type="evidence" value="ECO:0007669"/>
    <property type="project" value="InterPro"/>
</dbReference>
<evidence type="ECO:0000256" key="6">
    <source>
        <dbReference type="PROSITE-ProRule" id="PRU00169"/>
    </source>
</evidence>
<dbReference type="GO" id="GO:0043565">
    <property type="term" value="F:sequence-specific DNA binding"/>
    <property type="evidence" value="ECO:0007669"/>
    <property type="project" value="InterPro"/>
</dbReference>
<dbReference type="Gene3D" id="3.40.50.300">
    <property type="entry name" value="P-loop containing nucleotide triphosphate hydrolases"/>
    <property type="match status" value="1"/>
</dbReference>
<gene>
    <name evidence="9" type="ORF">HOP61_14660</name>
</gene>
<feature type="modified residue" description="4-aspartylphosphate" evidence="6">
    <location>
        <position position="66"/>
    </location>
</feature>
<accession>A0AAW4YVK6</accession>
<keyword evidence="1" id="KW-0547">Nucleotide-binding</keyword>
<dbReference type="Gene3D" id="1.10.10.60">
    <property type="entry name" value="Homeodomain-like"/>
    <property type="match status" value="1"/>
</dbReference>
<dbReference type="EMBL" id="JABFTS010000006">
    <property type="protein sequence ID" value="MCE8052536.1"/>
    <property type="molecule type" value="Genomic_DNA"/>
</dbReference>
<dbReference type="GO" id="GO:0006355">
    <property type="term" value="P:regulation of DNA-templated transcription"/>
    <property type="evidence" value="ECO:0007669"/>
    <property type="project" value="InterPro"/>
</dbReference>
<keyword evidence="4" id="KW-0238">DNA-binding</keyword>
<organism evidence="9 10">
    <name type="scientific">Billgrantia desiderata</name>
    <dbReference type="NCBI Taxonomy" id="52021"/>
    <lineage>
        <taxon>Bacteria</taxon>
        <taxon>Pseudomonadati</taxon>
        <taxon>Pseudomonadota</taxon>
        <taxon>Gammaproteobacteria</taxon>
        <taxon>Oceanospirillales</taxon>
        <taxon>Halomonadaceae</taxon>
        <taxon>Billgrantia</taxon>
    </lineage>
</organism>
<dbReference type="Gene3D" id="3.40.50.2300">
    <property type="match status" value="1"/>
</dbReference>
<dbReference type="AlphaFoldDB" id="A0AAW4YVK6"/>
<feature type="domain" description="Sigma-54 factor interaction" evidence="7">
    <location>
        <begin position="161"/>
        <end position="389"/>
    </location>
</feature>
<keyword evidence="3" id="KW-0805">Transcription regulation</keyword>
<evidence type="ECO:0000256" key="5">
    <source>
        <dbReference type="ARBA" id="ARBA00023163"/>
    </source>
</evidence>
<dbReference type="PRINTS" id="PR01590">
    <property type="entry name" value="HTHFIS"/>
</dbReference>
<dbReference type="RefSeq" id="WP_234239901.1">
    <property type="nucleotide sequence ID" value="NZ_JABFTS010000006.1"/>
</dbReference>
<dbReference type="PANTHER" id="PTHR32071:SF13">
    <property type="entry name" value="RESPONSE REGULATOR HSFA"/>
    <property type="match status" value="1"/>
</dbReference>
<dbReference type="InterPro" id="IPR025943">
    <property type="entry name" value="Sigma_54_int_dom_ATP-bd_2"/>
</dbReference>
<dbReference type="InterPro" id="IPR025944">
    <property type="entry name" value="Sigma_54_int_dom_CS"/>
</dbReference>
<name>A0AAW4YVK6_9GAMM</name>
<dbReference type="PROSITE" id="PS00688">
    <property type="entry name" value="SIGMA54_INTERACT_3"/>
    <property type="match status" value="1"/>
</dbReference>
<dbReference type="InterPro" id="IPR002078">
    <property type="entry name" value="Sigma_54_int"/>
</dbReference>
<dbReference type="SUPFAM" id="SSF52172">
    <property type="entry name" value="CheY-like"/>
    <property type="match status" value="1"/>
</dbReference>
<dbReference type="GO" id="GO:0005524">
    <property type="term" value="F:ATP binding"/>
    <property type="evidence" value="ECO:0007669"/>
    <property type="project" value="UniProtKB-KW"/>
</dbReference>
<keyword evidence="2" id="KW-0067">ATP-binding</keyword>
<dbReference type="Pfam" id="PF00072">
    <property type="entry name" value="Response_reg"/>
    <property type="match status" value="1"/>
</dbReference>
<evidence type="ECO:0000259" key="7">
    <source>
        <dbReference type="PROSITE" id="PS50045"/>
    </source>
</evidence>